<keyword evidence="11" id="KW-1185">Reference proteome</keyword>
<keyword evidence="4" id="KW-0812">Transmembrane</keyword>
<keyword evidence="5 8" id="KW-0732">Signal</keyword>
<dbReference type="InterPro" id="IPR013784">
    <property type="entry name" value="Carb-bd-like_fold"/>
</dbReference>
<dbReference type="InterPro" id="IPR036942">
    <property type="entry name" value="Beta-barrel_TonB_sf"/>
</dbReference>
<dbReference type="GO" id="GO:0009279">
    <property type="term" value="C:cell outer membrane"/>
    <property type="evidence" value="ECO:0007669"/>
    <property type="project" value="UniProtKB-SubCell"/>
</dbReference>
<keyword evidence="2" id="KW-0813">Transport</keyword>
<dbReference type="RefSeq" id="WP_136903143.1">
    <property type="nucleotide sequence ID" value="NZ_SUME01000010.1"/>
</dbReference>
<keyword evidence="6" id="KW-0472">Membrane</keyword>
<dbReference type="GO" id="GO:0015344">
    <property type="term" value="F:siderophore uptake transmembrane transporter activity"/>
    <property type="evidence" value="ECO:0007669"/>
    <property type="project" value="TreeGrafter"/>
</dbReference>
<evidence type="ECO:0000256" key="1">
    <source>
        <dbReference type="ARBA" id="ARBA00004571"/>
    </source>
</evidence>
<evidence type="ECO:0000256" key="6">
    <source>
        <dbReference type="ARBA" id="ARBA00023136"/>
    </source>
</evidence>
<sequence length="964" mass="108411">MDRYKLLSNLLPALYCFSIKKKKIIALLSLVVLCSSGRSFAQNHQLAGTVHDSLSNGSLPNVTISIEELKIWTVTDEQGKYKMNNVPPGNYTISYRAMGYQEKVISTEIVKNSILDVRLQFQSIALSVVAVTSKEKQFGSKSTISREAVEHLQPKSLKDVFQLLPGAITENPTLASPGQIKLREIEASNNSALGALIMIDNNPLSNDANMQVFNSAQAGNATSTPGVAGRGTDLRDISAENIESVEVIRGIPSVEYGNLTSGVVLVKSKVGQSPLTARFKVDPNTKIGSIYKGMKLKNQSGYLNAGIDFTRAYDDIREKFKGYDRLTGSLIYSNTLFSNSPNPMDFKANFSYFNTLDSERSDAQQLEGEEMRSKKQGIRAGISGKWMLRKNWITNLEYNISGDYTQNSDYLRELYVLSSGSIPNPTTYIPGVYEVDYLPGRFHSAYDIDGKPYNAYAKIKGDWSKKWHNINNTVLVGLDWMLSGNNGAGLLYDQAFPPFRHLSTTLRPRAARDLPVLNNLSFFLEDRLSLPLGTTNLIMQGGLRVNKMLPTGLTSLDPRINIDYEILNSNNNSILDKFSITGGIGLSHKMPTLSYISPDNAYFDQPTFNYLDGENSLAVITTHMISTVNDQLKPARNTKKEIGFMVAKKTYSLAVTAYHEKLTDGLGFQSQPYISHYESFTVSGAGRMPIFENGRVYYQEGGQRLEAASQWNKVIRTYASPVNRETSIKKGVEYVFNTGKIEPLQTSFVVDGAWLYQEAYGTLPTYQSITTTYQGRIYPYIAIMPSGSKTIRQRFNTNIRMITHIPRIKMIASLVTQIIWDQRIKYAWEDENGKSLIYYLDDNGQRIYGDAALEDINGPRYVDPVAYMDDSGIVHQWQPENAHNSPYQQMLSVYGTTYYFIEEKLKPTVQFNLRLTKQFSNYFEIAFMANNFFKMNPTQISNRTGLYVERNTAFYFGAEVNIKF</sequence>
<gene>
    <name evidence="10" type="ORF">FAZ15_20010</name>
</gene>
<evidence type="ECO:0000256" key="5">
    <source>
        <dbReference type="ARBA" id="ARBA00022729"/>
    </source>
</evidence>
<keyword evidence="7" id="KW-0998">Cell outer membrane</keyword>
<dbReference type="InterPro" id="IPR037066">
    <property type="entry name" value="Plug_dom_sf"/>
</dbReference>
<evidence type="ECO:0000256" key="4">
    <source>
        <dbReference type="ARBA" id="ARBA00022692"/>
    </source>
</evidence>
<dbReference type="EMBL" id="SUME01000010">
    <property type="protein sequence ID" value="TJZ51835.1"/>
    <property type="molecule type" value="Genomic_DNA"/>
</dbReference>
<comment type="caution">
    <text evidence="10">The sequence shown here is derived from an EMBL/GenBank/DDBJ whole genome shotgun (WGS) entry which is preliminary data.</text>
</comment>
<dbReference type="SUPFAM" id="SSF49452">
    <property type="entry name" value="Starch-binding domain-like"/>
    <property type="match status" value="1"/>
</dbReference>
<name>A0A4U0NCU1_9SPHI</name>
<evidence type="ECO:0000313" key="11">
    <source>
        <dbReference type="Proteomes" id="UP000306808"/>
    </source>
</evidence>
<feature type="signal peptide" evidence="8">
    <location>
        <begin position="1"/>
        <end position="41"/>
    </location>
</feature>
<dbReference type="Pfam" id="PF07715">
    <property type="entry name" value="Plug"/>
    <property type="match status" value="1"/>
</dbReference>
<dbReference type="PANTHER" id="PTHR30069">
    <property type="entry name" value="TONB-DEPENDENT OUTER MEMBRANE RECEPTOR"/>
    <property type="match status" value="1"/>
</dbReference>
<evidence type="ECO:0000259" key="9">
    <source>
        <dbReference type="Pfam" id="PF07715"/>
    </source>
</evidence>
<dbReference type="Gene3D" id="2.60.40.1120">
    <property type="entry name" value="Carboxypeptidase-like, regulatory domain"/>
    <property type="match status" value="1"/>
</dbReference>
<evidence type="ECO:0000256" key="7">
    <source>
        <dbReference type="ARBA" id="ARBA00023237"/>
    </source>
</evidence>
<dbReference type="PANTHER" id="PTHR30069:SF29">
    <property type="entry name" value="HEMOGLOBIN AND HEMOGLOBIN-HAPTOGLOBIN-BINDING PROTEIN 1-RELATED"/>
    <property type="match status" value="1"/>
</dbReference>
<keyword evidence="10" id="KW-0675">Receptor</keyword>
<feature type="chain" id="PRO_5020964423" evidence="8">
    <location>
        <begin position="42"/>
        <end position="964"/>
    </location>
</feature>
<evidence type="ECO:0000256" key="2">
    <source>
        <dbReference type="ARBA" id="ARBA00022448"/>
    </source>
</evidence>
<dbReference type="GO" id="GO:0044718">
    <property type="term" value="P:siderophore transmembrane transport"/>
    <property type="evidence" value="ECO:0007669"/>
    <property type="project" value="TreeGrafter"/>
</dbReference>
<dbReference type="OrthoDB" id="1151166at2"/>
<comment type="subcellular location">
    <subcellularLocation>
        <location evidence="1">Cell outer membrane</location>
        <topology evidence="1">Multi-pass membrane protein</topology>
    </subcellularLocation>
</comment>
<dbReference type="Pfam" id="PF13715">
    <property type="entry name" value="CarbopepD_reg_2"/>
    <property type="match status" value="1"/>
</dbReference>
<feature type="domain" description="TonB-dependent receptor plug" evidence="9">
    <location>
        <begin position="135"/>
        <end position="262"/>
    </location>
</feature>
<protein>
    <submittedName>
        <fullName evidence="10">TonB-dependent receptor</fullName>
    </submittedName>
</protein>
<keyword evidence="3" id="KW-1134">Transmembrane beta strand</keyword>
<evidence type="ECO:0000313" key="10">
    <source>
        <dbReference type="EMBL" id="TJZ51835.1"/>
    </source>
</evidence>
<dbReference type="InterPro" id="IPR012910">
    <property type="entry name" value="Plug_dom"/>
</dbReference>
<dbReference type="GO" id="GO:0030246">
    <property type="term" value="F:carbohydrate binding"/>
    <property type="evidence" value="ECO:0007669"/>
    <property type="project" value="InterPro"/>
</dbReference>
<evidence type="ECO:0000256" key="3">
    <source>
        <dbReference type="ARBA" id="ARBA00022452"/>
    </source>
</evidence>
<accession>A0A4U0NCU1</accession>
<dbReference type="Gene3D" id="2.170.130.10">
    <property type="entry name" value="TonB-dependent receptor, plug domain"/>
    <property type="match status" value="1"/>
</dbReference>
<evidence type="ECO:0000256" key="8">
    <source>
        <dbReference type="SAM" id="SignalP"/>
    </source>
</evidence>
<proteinExistence type="predicted"/>
<reference evidence="10 11" key="1">
    <citation type="submission" date="2019-04" db="EMBL/GenBank/DDBJ databases">
        <title>Sphingobacterium olei sp. nov., isolated from oil-contaminated soil.</title>
        <authorList>
            <person name="Liu B."/>
        </authorList>
    </citation>
    <scope>NUCLEOTIDE SEQUENCE [LARGE SCALE GENOMIC DNA]</scope>
    <source>
        <strain evidence="10 11">HAL-9</strain>
    </source>
</reference>
<dbReference type="AlphaFoldDB" id="A0A4U0NCU1"/>
<dbReference type="Proteomes" id="UP000306808">
    <property type="component" value="Unassembled WGS sequence"/>
</dbReference>
<dbReference type="SUPFAM" id="SSF56935">
    <property type="entry name" value="Porins"/>
    <property type="match status" value="1"/>
</dbReference>
<dbReference type="InterPro" id="IPR039426">
    <property type="entry name" value="TonB-dep_rcpt-like"/>
</dbReference>
<organism evidence="10 11">
    <name type="scientific">Sphingobacterium olei</name>
    <dbReference type="NCBI Taxonomy" id="2571155"/>
    <lineage>
        <taxon>Bacteria</taxon>
        <taxon>Pseudomonadati</taxon>
        <taxon>Bacteroidota</taxon>
        <taxon>Sphingobacteriia</taxon>
        <taxon>Sphingobacteriales</taxon>
        <taxon>Sphingobacteriaceae</taxon>
        <taxon>Sphingobacterium</taxon>
    </lineage>
</organism>
<dbReference type="Gene3D" id="2.40.170.20">
    <property type="entry name" value="TonB-dependent receptor, beta-barrel domain"/>
    <property type="match status" value="1"/>
</dbReference>